<evidence type="ECO:0000313" key="3">
    <source>
        <dbReference type="Proteomes" id="UP000013827"/>
    </source>
</evidence>
<dbReference type="GeneID" id="17283054"/>
<dbReference type="HOGENOM" id="CLU_1399635_0_0_1"/>
<dbReference type="PaxDb" id="2903-EOD37784"/>
<proteinExistence type="predicted"/>
<evidence type="ECO:0000313" key="2">
    <source>
        <dbReference type="EnsemblProtists" id="EOD37784"/>
    </source>
</evidence>
<evidence type="ECO:0000256" key="1">
    <source>
        <dbReference type="SAM" id="MobiDB-lite"/>
    </source>
</evidence>
<dbReference type="AlphaFoldDB" id="A0A0D3KPU9"/>
<keyword evidence="3" id="KW-1185">Reference proteome</keyword>
<organism evidence="2 3">
    <name type="scientific">Emiliania huxleyi (strain CCMP1516)</name>
    <dbReference type="NCBI Taxonomy" id="280463"/>
    <lineage>
        <taxon>Eukaryota</taxon>
        <taxon>Haptista</taxon>
        <taxon>Haptophyta</taxon>
        <taxon>Prymnesiophyceae</taxon>
        <taxon>Isochrysidales</taxon>
        <taxon>Noelaerhabdaceae</taxon>
        <taxon>Emiliania</taxon>
    </lineage>
</organism>
<dbReference type="EnsemblProtists" id="EOD37784">
    <property type="protein sequence ID" value="EOD37784"/>
    <property type="gene ID" value="EMIHUDRAFT_440253"/>
</dbReference>
<dbReference type="KEGG" id="ehx:EMIHUDRAFT_440253"/>
<name>A0A0D3KPU9_EMIH1</name>
<accession>A0A0D3KPU9</accession>
<dbReference type="RefSeq" id="XP_005790213.1">
    <property type="nucleotide sequence ID" value="XM_005790156.1"/>
</dbReference>
<reference evidence="3" key="1">
    <citation type="journal article" date="2013" name="Nature">
        <title>Pan genome of the phytoplankton Emiliania underpins its global distribution.</title>
        <authorList>
            <person name="Read B.A."/>
            <person name="Kegel J."/>
            <person name="Klute M.J."/>
            <person name="Kuo A."/>
            <person name="Lefebvre S.C."/>
            <person name="Maumus F."/>
            <person name="Mayer C."/>
            <person name="Miller J."/>
            <person name="Monier A."/>
            <person name="Salamov A."/>
            <person name="Young J."/>
            <person name="Aguilar M."/>
            <person name="Claverie J.M."/>
            <person name="Frickenhaus S."/>
            <person name="Gonzalez K."/>
            <person name="Herman E.K."/>
            <person name="Lin Y.C."/>
            <person name="Napier J."/>
            <person name="Ogata H."/>
            <person name="Sarno A.F."/>
            <person name="Shmutz J."/>
            <person name="Schroeder D."/>
            <person name="de Vargas C."/>
            <person name="Verret F."/>
            <person name="von Dassow P."/>
            <person name="Valentin K."/>
            <person name="Van de Peer Y."/>
            <person name="Wheeler G."/>
            <person name="Dacks J.B."/>
            <person name="Delwiche C.F."/>
            <person name="Dyhrman S.T."/>
            <person name="Glockner G."/>
            <person name="John U."/>
            <person name="Richards T."/>
            <person name="Worden A.Z."/>
            <person name="Zhang X."/>
            <person name="Grigoriev I.V."/>
            <person name="Allen A.E."/>
            <person name="Bidle K."/>
            <person name="Borodovsky M."/>
            <person name="Bowler C."/>
            <person name="Brownlee C."/>
            <person name="Cock J.M."/>
            <person name="Elias M."/>
            <person name="Gladyshev V.N."/>
            <person name="Groth M."/>
            <person name="Guda C."/>
            <person name="Hadaegh A."/>
            <person name="Iglesias-Rodriguez M.D."/>
            <person name="Jenkins J."/>
            <person name="Jones B.M."/>
            <person name="Lawson T."/>
            <person name="Leese F."/>
            <person name="Lindquist E."/>
            <person name="Lobanov A."/>
            <person name="Lomsadze A."/>
            <person name="Malik S.B."/>
            <person name="Marsh M.E."/>
            <person name="Mackinder L."/>
            <person name="Mock T."/>
            <person name="Mueller-Roeber B."/>
            <person name="Pagarete A."/>
            <person name="Parker M."/>
            <person name="Probert I."/>
            <person name="Quesneville H."/>
            <person name="Raines C."/>
            <person name="Rensing S.A."/>
            <person name="Riano-Pachon D.M."/>
            <person name="Richier S."/>
            <person name="Rokitta S."/>
            <person name="Shiraiwa Y."/>
            <person name="Soanes D.M."/>
            <person name="van der Giezen M."/>
            <person name="Wahlund T.M."/>
            <person name="Williams B."/>
            <person name="Wilson W."/>
            <person name="Wolfe G."/>
            <person name="Wurch L.L."/>
        </authorList>
    </citation>
    <scope>NUCLEOTIDE SEQUENCE</scope>
</reference>
<feature type="region of interest" description="Disordered" evidence="1">
    <location>
        <begin position="37"/>
        <end position="89"/>
    </location>
</feature>
<reference evidence="2" key="2">
    <citation type="submission" date="2024-10" db="UniProtKB">
        <authorList>
            <consortium name="EnsemblProtists"/>
        </authorList>
    </citation>
    <scope>IDENTIFICATION</scope>
</reference>
<dbReference type="Proteomes" id="UP000013827">
    <property type="component" value="Unassembled WGS sequence"/>
</dbReference>
<sequence length="195" mass="21571">RSLSLHEPPAVAARCRDVDVRVCARRRAVQCRRASNSCSRRLPPGLAGRGGEEGGEEACQARGAEEEGGEEAYQARGTQEGCEESKRRLNERHKWRRTVQTASRPDRGHPRRVRSRACADWRHRCVAAAGAEAVRRLPRRRLWRGPDVLDPLRRQGGARSLAPTYVGAAGPWDTHPPTVASSRALSGSLYSRPLV</sequence>
<protein>
    <submittedName>
        <fullName evidence="2">Uncharacterized protein</fullName>
    </submittedName>
</protein>